<organism evidence="1 2">
    <name type="scientific">Coccomyxa subellipsoidea (strain C-169)</name>
    <name type="common">Green microalga</name>
    <dbReference type="NCBI Taxonomy" id="574566"/>
    <lineage>
        <taxon>Eukaryota</taxon>
        <taxon>Viridiplantae</taxon>
        <taxon>Chlorophyta</taxon>
        <taxon>core chlorophytes</taxon>
        <taxon>Trebouxiophyceae</taxon>
        <taxon>Trebouxiophyceae incertae sedis</taxon>
        <taxon>Coccomyxaceae</taxon>
        <taxon>Coccomyxa</taxon>
        <taxon>Coccomyxa subellipsoidea</taxon>
    </lineage>
</organism>
<dbReference type="AlphaFoldDB" id="I0YUC7"/>
<dbReference type="Proteomes" id="UP000007264">
    <property type="component" value="Unassembled WGS sequence"/>
</dbReference>
<protein>
    <submittedName>
        <fullName evidence="1">Uncharacterized protein</fullName>
    </submittedName>
</protein>
<evidence type="ECO:0000313" key="1">
    <source>
        <dbReference type="EMBL" id="EIE21996.1"/>
    </source>
</evidence>
<evidence type="ECO:0000313" key="2">
    <source>
        <dbReference type="Proteomes" id="UP000007264"/>
    </source>
</evidence>
<dbReference type="OrthoDB" id="10315803at2759"/>
<comment type="caution">
    <text evidence="1">The sequence shown here is derived from an EMBL/GenBank/DDBJ whole genome shotgun (WGS) entry which is preliminary data.</text>
</comment>
<accession>I0YUC7</accession>
<name>I0YUC7_COCSC</name>
<sequence length="160" mass="17499">MKPQFAHILGTIDGGIESLPGTEGNSDFAGTPLNSYSRIPRGNVAVRFKDDPATEPLRSFLLATLHSCQELISTARRLGFPETSVRNKLPWYRDAVADPHGAVVLSLHQREMLAAQSKGALASQDVNYRPKPHFRTSAPGIRTVIGANVLLVWLVCTLRI</sequence>
<gene>
    <name evidence="1" type="ORF">COCSUDRAFT_53927</name>
</gene>
<proteinExistence type="predicted"/>
<dbReference type="EMBL" id="AGSI01000011">
    <property type="protein sequence ID" value="EIE21996.1"/>
    <property type="molecule type" value="Genomic_DNA"/>
</dbReference>
<dbReference type="GeneID" id="17039981"/>
<dbReference type="RefSeq" id="XP_005646540.1">
    <property type="nucleotide sequence ID" value="XM_005646483.1"/>
</dbReference>
<dbReference type="KEGG" id="csl:COCSUDRAFT_53927"/>
<keyword evidence="2" id="KW-1185">Reference proteome</keyword>
<reference evidence="1 2" key="1">
    <citation type="journal article" date="2012" name="Genome Biol.">
        <title>The genome of the polar eukaryotic microalga coccomyxa subellipsoidea reveals traits of cold adaptation.</title>
        <authorList>
            <person name="Blanc G."/>
            <person name="Agarkova I."/>
            <person name="Grimwood J."/>
            <person name="Kuo A."/>
            <person name="Brueggeman A."/>
            <person name="Dunigan D."/>
            <person name="Gurnon J."/>
            <person name="Ladunga I."/>
            <person name="Lindquist E."/>
            <person name="Lucas S."/>
            <person name="Pangilinan J."/>
            <person name="Proschold T."/>
            <person name="Salamov A."/>
            <person name="Schmutz J."/>
            <person name="Weeks D."/>
            <person name="Yamada T."/>
            <person name="Claverie J.M."/>
            <person name="Grigoriev I."/>
            <person name="Van Etten J."/>
            <person name="Lomsadze A."/>
            <person name="Borodovsky M."/>
        </authorList>
    </citation>
    <scope>NUCLEOTIDE SEQUENCE [LARGE SCALE GENOMIC DNA]</scope>
    <source>
        <strain evidence="1 2">C-169</strain>
    </source>
</reference>